<dbReference type="EMBL" id="CM047941">
    <property type="protein sequence ID" value="KAI9902634.1"/>
    <property type="molecule type" value="Genomic_DNA"/>
</dbReference>
<dbReference type="Proteomes" id="UP001163324">
    <property type="component" value="Chromosome 2"/>
</dbReference>
<keyword evidence="2" id="KW-1185">Reference proteome</keyword>
<protein>
    <submittedName>
        <fullName evidence="1">Uncharacterized protein</fullName>
    </submittedName>
</protein>
<name>A0ACC0V8C7_9HYPO</name>
<proteinExistence type="predicted"/>
<sequence>MQIEELTEQMANAMAAQGNNNDDDGQPGTGSDATKPALPPQLAMTAGKTSEEILAELNKSPLFMTDLEEDNDDIAALQALNYEGSALENAAGFKERGNECFKVKGYVDAREFYDKGVAVLAGEERKRARGEATVDPEGNEDTEEEVAAQRAMLEAFYVNRAACHLELGNYRSCWTDCAQALRLNPRSVKACYRSARALAKVDRVAEAEDVCARGLALDPGNKSLLAAAEDIAKRARAVGEKQRREAEREARDKRRAALLRAALAARGIATRRTAKPPDMEDAGVELAPDPDDPRSELTFPALLLYPCSYESDFVRAFGETQTLEDHLAYMLPPPWDEGRGEYGDAAAVECYVETAEGGLLKMGKRVPLLKMLAGGRVEVVDELVKIFIVPVGKSAEWVRKFKEDKAKMMKR</sequence>
<reference evidence="1" key="1">
    <citation type="submission" date="2022-10" db="EMBL/GenBank/DDBJ databases">
        <title>Complete Genome of Trichothecium roseum strain YXFP-22015, a Plant Pathogen Isolated from Citrus.</title>
        <authorList>
            <person name="Wang Y."/>
            <person name="Zhu L."/>
        </authorList>
    </citation>
    <scope>NUCLEOTIDE SEQUENCE</scope>
    <source>
        <strain evidence="1">YXFP-22015</strain>
    </source>
</reference>
<organism evidence="1 2">
    <name type="scientific">Trichothecium roseum</name>
    <dbReference type="NCBI Taxonomy" id="47278"/>
    <lineage>
        <taxon>Eukaryota</taxon>
        <taxon>Fungi</taxon>
        <taxon>Dikarya</taxon>
        <taxon>Ascomycota</taxon>
        <taxon>Pezizomycotina</taxon>
        <taxon>Sordariomycetes</taxon>
        <taxon>Hypocreomycetidae</taxon>
        <taxon>Hypocreales</taxon>
        <taxon>Hypocreales incertae sedis</taxon>
        <taxon>Trichothecium</taxon>
    </lineage>
</organism>
<accession>A0ACC0V8C7</accession>
<comment type="caution">
    <text evidence="1">The sequence shown here is derived from an EMBL/GenBank/DDBJ whole genome shotgun (WGS) entry which is preliminary data.</text>
</comment>
<gene>
    <name evidence="1" type="ORF">N3K66_001986</name>
</gene>
<evidence type="ECO:0000313" key="2">
    <source>
        <dbReference type="Proteomes" id="UP001163324"/>
    </source>
</evidence>
<evidence type="ECO:0000313" key="1">
    <source>
        <dbReference type="EMBL" id="KAI9902634.1"/>
    </source>
</evidence>